<feature type="compositionally biased region" description="Basic and acidic residues" evidence="1">
    <location>
        <begin position="901"/>
        <end position="913"/>
    </location>
</feature>
<evidence type="ECO:0000313" key="4">
    <source>
        <dbReference type="Proteomes" id="UP000014480"/>
    </source>
</evidence>
<dbReference type="EMBL" id="AMCV02000022">
    <property type="protein sequence ID" value="TDZ18939.1"/>
    <property type="molecule type" value="Genomic_DNA"/>
</dbReference>
<feature type="compositionally biased region" description="Basic and acidic residues" evidence="1">
    <location>
        <begin position="849"/>
        <end position="858"/>
    </location>
</feature>
<dbReference type="STRING" id="1213857.A0A484FKE8"/>
<feature type="compositionally biased region" description="Basic and acidic residues" evidence="1">
    <location>
        <begin position="882"/>
        <end position="894"/>
    </location>
</feature>
<comment type="caution">
    <text evidence="3">The sequence shown here is derived from an EMBL/GenBank/DDBJ whole genome shotgun (WGS) entry which is preliminary data.</text>
</comment>
<dbReference type="Gene3D" id="2.30.29.30">
    <property type="entry name" value="Pleckstrin-homology domain (PH domain)/Phosphotyrosine-binding domain (PTB)"/>
    <property type="match status" value="1"/>
</dbReference>
<dbReference type="CDD" id="cd13179">
    <property type="entry name" value="RanBD_RanBP1"/>
    <property type="match status" value="1"/>
</dbReference>
<dbReference type="GO" id="GO:0006913">
    <property type="term" value="P:nucleocytoplasmic transport"/>
    <property type="evidence" value="ECO:0007669"/>
    <property type="project" value="InterPro"/>
</dbReference>
<dbReference type="GO" id="GO:0005643">
    <property type="term" value="C:nuclear pore"/>
    <property type="evidence" value="ECO:0007669"/>
    <property type="project" value="TreeGrafter"/>
</dbReference>
<keyword evidence="4" id="KW-1185">Reference proteome</keyword>
<sequence length="1080" mass="119281">MTFLNTKSNSGSDGLEGDSSLKREDGASNQIPGYAWCRQHYPPTTPTTRYPLNDSPFVPLQAHRNRHLASWISSSEPDIMNPSNATDDTGELAESSYEFINTDDDIESQDDRGTEAEAESLSSLDYARPDDVHSLDDVERTDDTASRSDMDSDDDQDDDDAAEDRSRASSIQYAEQSLMSPSSGLATPPLQLGNTVESVNTVKSVHSRQPIEFEETQSPVYIKQVSVKHVTHTFSNEQSASITRTLNLSESQKTPLTAAVRQTMAHSCLILKEPLRILYNGSEWARQDITQKFYSALKASAGQQSDDEYNKEYIPDSTPVKLLQVEECTSAKEIVYQGEQFPGDTVFSLTVNNSRSFQSAFAPSGSLIEPPWILPHVTVFFVDEGEDETVRETREAAWGFMQRHSVPCIFVSNKELFQNPTENWSDYINAHAIHRCVESSGRTFPSVRLPIDLKSFKEIDDRQMNRNLAYLTGLYEVADAASHGSDLRAQSTKMLRSLSQYIVDASEGVDFSSLAQTLFLGFIVITSLLLGNWCLSSGTSIPAVSTTPAHSSVPVVSTSATSGPTSTITINLTSTTTIRVPQAKASPANTGVIPFAEFADFIADKFPESQKSYVCSAEKFGRNEILVKIPSSTKTSWLSKDSITIDVTRGEESMAYGVITVAINTTRKPRVNETFAVDFGKTGWEQCLGYSKSIASYVYDKADAALAISHVKDVVVEDLKDVSGRLAAEAANAAKQAKESLKPGLSKTWQDVQQSLQDMRKSRHAQDALDWADIQHKKAQIQSWLLLLRLQRKTEQHDTYLKKAQKYLSEKKLAADKAKRSASIPDPKIANCPSTKSARITKMSAAEATEPKVEETKPAETTAEGEKPVTSSSVFSMFGGGAKKEKKEEEDRGDNSGSAKAQRDAAAAEKKEGDEEEAPESEDVHFEPVIKLTEKVETATNEEAEEQLFKMRAKLFKFVKETTEWKERGTGDVRLLKHKENGKTRLVMRRDKTLKVCANHYIVPEMKLSPNVGSDRSWVWNAAADVSEGEAEAVTLAIRFANSENANLFKDAFLKAQKDNEELFKAAEGSEAAPAPAREE</sequence>
<dbReference type="GO" id="GO:0005096">
    <property type="term" value="F:GTPase activator activity"/>
    <property type="evidence" value="ECO:0007669"/>
    <property type="project" value="TreeGrafter"/>
</dbReference>
<accession>A0A484FKE8</accession>
<dbReference type="PANTHER" id="PTHR23138">
    <property type="entry name" value="RAN BINDING PROTEIN"/>
    <property type="match status" value="1"/>
</dbReference>
<dbReference type="PROSITE" id="PS50196">
    <property type="entry name" value="RANBD1"/>
    <property type="match status" value="1"/>
</dbReference>
<dbReference type="PANTHER" id="PTHR23138:SF87">
    <property type="entry name" value="E3 SUMO-PROTEIN LIGASE RANBP2"/>
    <property type="match status" value="1"/>
</dbReference>
<evidence type="ECO:0000259" key="2">
    <source>
        <dbReference type="PROSITE" id="PS50196"/>
    </source>
</evidence>
<protein>
    <submittedName>
        <fullName evidence="3">Ran-specific GTPase-activating protein 1</fullName>
    </submittedName>
</protein>
<dbReference type="SMART" id="SM00160">
    <property type="entry name" value="RanBD"/>
    <property type="match status" value="1"/>
</dbReference>
<gene>
    <name evidence="3" type="primary">sbp1</name>
    <name evidence="3" type="ORF">Cob_v008278</name>
</gene>
<dbReference type="SUPFAM" id="SSF50729">
    <property type="entry name" value="PH domain-like"/>
    <property type="match status" value="1"/>
</dbReference>
<evidence type="ECO:0000313" key="3">
    <source>
        <dbReference type="EMBL" id="TDZ18939.1"/>
    </source>
</evidence>
<evidence type="ECO:0000256" key="1">
    <source>
        <dbReference type="SAM" id="MobiDB-lite"/>
    </source>
</evidence>
<dbReference type="InterPro" id="IPR045256">
    <property type="entry name" value="RanBP1_RanBD"/>
</dbReference>
<reference evidence="4" key="2">
    <citation type="journal article" date="2019" name="Mol. Plant Microbe Interact.">
        <title>Genome sequence resources for four phytopathogenic fungi from the Colletotrichum orbiculare species complex.</title>
        <authorList>
            <person name="Gan P."/>
            <person name="Tsushima A."/>
            <person name="Narusaka M."/>
            <person name="Narusaka Y."/>
            <person name="Takano Y."/>
            <person name="Kubo Y."/>
            <person name="Shirasu K."/>
        </authorList>
    </citation>
    <scope>GENOME REANNOTATION</scope>
    <source>
        <strain evidence="4">104-T / ATCC 96160 / CBS 514.97 / LARS 414 / MAFF 240422</strain>
    </source>
</reference>
<reference evidence="4" key="1">
    <citation type="journal article" date="2013" name="New Phytol.">
        <title>Comparative genomic and transcriptomic analyses reveal the hemibiotrophic stage shift of Colletotrichum fungi.</title>
        <authorList>
            <person name="Gan P."/>
            <person name="Ikeda K."/>
            <person name="Irieda H."/>
            <person name="Narusaka M."/>
            <person name="O'Connell R.J."/>
            <person name="Narusaka Y."/>
            <person name="Takano Y."/>
            <person name="Kubo Y."/>
            <person name="Shirasu K."/>
        </authorList>
    </citation>
    <scope>NUCLEOTIDE SEQUENCE [LARGE SCALE GENOMIC DNA]</scope>
    <source>
        <strain evidence="4">104-T / ATCC 96160 / CBS 514.97 / LARS 414 / MAFF 240422</strain>
    </source>
</reference>
<dbReference type="InterPro" id="IPR045255">
    <property type="entry name" value="RanBP1-like"/>
</dbReference>
<dbReference type="GO" id="GO:0005737">
    <property type="term" value="C:cytoplasm"/>
    <property type="evidence" value="ECO:0007669"/>
    <property type="project" value="TreeGrafter"/>
</dbReference>
<feature type="compositionally biased region" description="Polar residues" evidence="1">
    <location>
        <begin position="171"/>
        <end position="185"/>
    </location>
</feature>
<name>A0A484FKE8_COLOR</name>
<proteinExistence type="predicted"/>
<dbReference type="InterPro" id="IPR011993">
    <property type="entry name" value="PH-like_dom_sf"/>
</dbReference>
<dbReference type="FunFam" id="2.30.29.30:FF:000254">
    <property type="entry name" value="Ran-specific GTPase-activating protein 1"/>
    <property type="match status" value="1"/>
</dbReference>
<dbReference type="InterPro" id="IPR000156">
    <property type="entry name" value="Ran_bind_dom"/>
</dbReference>
<feature type="compositionally biased region" description="Acidic residues" evidence="1">
    <location>
        <begin position="151"/>
        <end position="162"/>
    </location>
</feature>
<organism evidence="3 4">
    <name type="scientific">Colletotrichum orbiculare (strain 104-T / ATCC 96160 / CBS 514.97 / LARS 414 / MAFF 240422)</name>
    <name type="common">Cucumber anthracnose fungus</name>
    <name type="synonym">Colletotrichum lagenarium</name>
    <dbReference type="NCBI Taxonomy" id="1213857"/>
    <lineage>
        <taxon>Eukaryota</taxon>
        <taxon>Fungi</taxon>
        <taxon>Dikarya</taxon>
        <taxon>Ascomycota</taxon>
        <taxon>Pezizomycotina</taxon>
        <taxon>Sordariomycetes</taxon>
        <taxon>Hypocreomycetidae</taxon>
        <taxon>Glomerellales</taxon>
        <taxon>Glomerellaceae</taxon>
        <taxon>Colletotrichum</taxon>
        <taxon>Colletotrichum orbiculare species complex</taxon>
    </lineage>
</organism>
<feature type="compositionally biased region" description="Basic and acidic residues" evidence="1">
    <location>
        <begin position="127"/>
        <end position="150"/>
    </location>
</feature>
<dbReference type="Proteomes" id="UP000014480">
    <property type="component" value="Unassembled WGS sequence"/>
</dbReference>
<feature type="region of interest" description="Disordered" evidence="1">
    <location>
        <begin position="1"/>
        <end position="54"/>
    </location>
</feature>
<dbReference type="OrthoDB" id="4925544at2759"/>
<dbReference type="Pfam" id="PF00638">
    <property type="entry name" value="Ran_BP1"/>
    <property type="match status" value="1"/>
</dbReference>
<feature type="region of interest" description="Disordered" evidence="1">
    <location>
        <begin position="816"/>
        <end position="928"/>
    </location>
</feature>
<dbReference type="AlphaFoldDB" id="A0A484FKE8"/>
<feature type="region of interest" description="Disordered" evidence="1">
    <location>
        <begin position="100"/>
        <end position="191"/>
    </location>
</feature>
<feature type="domain" description="RanBD1" evidence="2">
    <location>
        <begin position="925"/>
        <end position="1062"/>
    </location>
</feature>